<keyword evidence="5" id="KW-0805">Transcription regulation</keyword>
<gene>
    <name evidence="11" type="ORF">NCTC13163_00909</name>
</gene>
<dbReference type="GO" id="GO:0016779">
    <property type="term" value="F:nucleotidyltransferase activity"/>
    <property type="evidence" value="ECO:0007669"/>
    <property type="project" value="UniProtKB-KW"/>
</dbReference>
<dbReference type="InterPro" id="IPR000394">
    <property type="entry name" value="RNA_pol_sigma_54"/>
</dbReference>
<dbReference type="InterPro" id="IPR007046">
    <property type="entry name" value="RNA_pol_sigma_54_core-bd"/>
</dbReference>
<dbReference type="PANTHER" id="PTHR32248:SF4">
    <property type="entry name" value="RNA POLYMERASE SIGMA-54 FACTOR"/>
    <property type="match status" value="1"/>
</dbReference>
<sequence>MQRQEQQQVQRQQLTQDMLRRLPILEADRAALVFQLARLSARNEKVAAGSGTIDWVAEAGAGFEARLFAQIEEGSGSEAEKRLQRQLVIALDHRGLLPETDAVLATRLGVETIDIESARRALLFLEPTGVGAKDEHDCQYRHAIEQDDPLVLDVFEAIEAGVTDVPNRLGITPAEFDRVTRVIATLPKAPVLYEETEQIFPELEVVYKDGELTATWFSPMLDSTTEMDYESKWWHDTLTMRAETLRAIWDVIAERQMDWLKGELTLHPLTRKEVAEQIGKHESTVGRAIQRKYALTEGGMMAWRDFFVRATERGQSPFMIKRAIAELIQQETAPLSDKALTEELARLDYHVTRRTVANYREALGFGNSRERERQLWKEGNQ</sequence>
<dbReference type="Pfam" id="PF04963">
    <property type="entry name" value="Sigma54_CBD"/>
    <property type="match status" value="1"/>
</dbReference>
<dbReference type="GO" id="GO:0003677">
    <property type="term" value="F:DNA binding"/>
    <property type="evidence" value="ECO:0007669"/>
    <property type="project" value="UniProtKB-KW"/>
</dbReference>
<keyword evidence="2" id="KW-0240">DNA-directed RNA polymerase</keyword>
<dbReference type="PRINTS" id="PR00045">
    <property type="entry name" value="SIGMA54FCT"/>
</dbReference>
<keyword evidence="4" id="KW-0548">Nucleotidyltransferase</keyword>
<dbReference type="GO" id="GO:0001216">
    <property type="term" value="F:DNA-binding transcription activator activity"/>
    <property type="evidence" value="ECO:0007669"/>
    <property type="project" value="InterPro"/>
</dbReference>
<dbReference type="GO" id="GO:0000428">
    <property type="term" value="C:DNA-directed RNA polymerase complex"/>
    <property type="evidence" value="ECO:0007669"/>
    <property type="project" value="UniProtKB-KW"/>
</dbReference>
<proteinExistence type="inferred from homology"/>
<dbReference type="RefSeq" id="WP_029334597.1">
    <property type="nucleotide sequence ID" value="NZ_UGGP01000001.1"/>
</dbReference>
<keyword evidence="6" id="KW-0731">Sigma factor</keyword>
<dbReference type="PANTHER" id="PTHR32248">
    <property type="entry name" value="RNA POLYMERASE SIGMA-54 FACTOR"/>
    <property type="match status" value="1"/>
</dbReference>
<dbReference type="PIRSF" id="PIRSF000774">
    <property type="entry name" value="RpoN"/>
    <property type="match status" value="1"/>
</dbReference>
<dbReference type="STRING" id="1397694.GCA_000702585_01423"/>
<feature type="domain" description="RNA polymerase sigma factor 54 DNA-binding" evidence="9">
    <location>
        <begin position="230"/>
        <end position="373"/>
    </location>
</feature>
<dbReference type="AlphaFoldDB" id="A0A377FRW6"/>
<evidence type="ECO:0000256" key="7">
    <source>
        <dbReference type="ARBA" id="ARBA00023125"/>
    </source>
</evidence>
<organism evidence="11 12">
    <name type="scientific">Exiguobacterium aurantiacum</name>
    <dbReference type="NCBI Taxonomy" id="33987"/>
    <lineage>
        <taxon>Bacteria</taxon>
        <taxon>Bacillati</taxon>
        <taxon>Bacillota</taxon>
        <taxon>Bacilli</taxon>
        <taxon>Bacillales</taxon>
        <taxon>Bacillales Family XII. Incertae Sedis</taxon>
        <taxon>Exiguobacterium</taxon>
    </lineage>
</organism>
<evidence type="ECO:0000256" key="5">
    <source>
        <dbReference type="ARBA" id="ARBA00023015"/>
    </source>
</evidence>
<keyword evidence="7" id="KW-0238">DNA-binding</keyword>
<dbReference type="OrthoDB" id="9814402at2"/>
<dbReference type="Gene3D" id="1.10.10.60">
    <property type="entry name" value="Homeodomain-like"/>
    <property type="match status" value="1"/>
</dbReference>
<dbReference type="Gene3D" id="1.10.10.1330">
    <property type="entry name" value="RNA polymerase sigma-54 factor, core-binding domain"/>
    <property type="match status" value="1"/>
</dbReference>
<reference evidence="11 12" key="1">
    <citation type="submission" date="2018-06" db="EMBL/GenBank/DDBJ databases">
        <authorList>
            <consortium name="Pathogen Informatics"/>
            <person name="Doyle S."/>
        </authorList>
    </citation>
    <scope>NUCLEOTIDE SEQUENCE [LARGE SCALE GENOMIC DNA]</scope>
    <source>
        <strain evidence="11 12">NCTC13163</strain>
    </source>
</reference>
<evidence type="ECO:0000256" key="3">
    <source>
        <dbReference type="ARBA" id="ARBA00022679"/>
    </source>
</evidence>
<evidence type="ECO:0000256" key="4">
    <source>
        <dbReference type="ARBA" id="ARBA00022695"/>
    </source>
</evidence>
<keyword evidence="8" id="KW-0804">Transcription</keyword>
<evidence type="ECO:0000259" key="10">
    <source>
        <dbReference type="Pfam" id="PF04963"/>
    </source>
</evidence>
<evidence type="ECO:0000313" key="11">
    <source>
        <dbReference type="EMBL" id="STO07560.1"/>
    </source>
</evidence>
<dbReference type="GO" id="GO:0016987">
    <property type="term" value="F:sigma factor activity"/>
    <property type="evidence" value="ECO:0007669"/>
    <property type="project" value="UniProtKB-KW"/>
</dbReference>
<dbReference type="EMBL" id="UGGP01000001">
    <property type="protein sequence ID" value="STO07560.1"/>
    <property type="molecule type" value="Genomic_DNA"/>
</dbReference>
<keyword evidence="3" id="KW-0808">Transferase</keyword>
<dbReference type="PROSITE" id="PS50044">
    <property type="entry name" value="SIGMA54_3"/>
    <property type="match status" value="1"/>
</dbReference>
<evidence type="ECO:0000256" key="6">
    <source>
        <dbReference type="ARBA" id="ARBA00023082"/>
    </source>
</evidence>
<evidence type="ECO:0000256" key="8">
    <source>
        <dbReference type="ARBA" id="ARBA00023163"/>
    </source>
</evidence>
<dbReference type="InterPro" id="IPR038709">
    <property type="entry name" value="RpoN_core-bd_sf"/>
</dbReference>
<comment type="similarity">
    <text evidence="1">Belongs to the sigma-54 factor family.</text>
</comment>
<dbReference type="InterPro" id="IPR007634">
    <property type="entry name" value="RNA_pol_sigma_54_DNA-bd"/>
</dbReference>
<dbReference type="Proteomes" id="UP000254060">
    <property type="component" value="Unassembled WGS sequence"/>
</dbReference>
<protein>
    <submittedName>
        <fullName evidence="11">RNA polymerase factor sigma-54</fullName>
    </submittedName>
</protein>
<evidence type="ECO:0000259" key="9">
    <source>
        <dbReference type="Pfam" id="PF04552"/>
    </source>
</evidence>
<evidence type="ECO:0000256" key="2">
    <source>
        <dbReference type="ARBA" id="ARBA00022478"/>
    </source>
</evidence>
<dbReference type="Pfam" id="PF04552">
    <property type="entry name" value="Sigma54_DBD"/>
    <property type="match status" value="1"/>
</dbReference>
<evidence type="ECO:0000256" key="1">
    <source>
        <dbReference type="ARBA" id="ARBA00008798"/>
    </source>
</evidence>
<accession>A0A377FRW6</accession>
<name>A0A377FRW6_9BACL</name>
<dbReference type="GO" id="GO:0006352">
    <property type="term" value="P:DNA-templated transcription initiation"/>
    <property type="evidence" value="ECO:0007669"/>
    <property type="project" value="InterPro"/>
</dbReference>
<feature type="domain" description="RNA polymerase sigma factor 54 core-binding" evidence="10">
    <location>
        <begin position="60"/>
        <end position="215"/>
    </location>
</feature>
<evidence type="ECO:0000313" key="12">
    <source>
        <dbReference type="Proteomes" id="UP000254060"/>
    </source>
</evidence>